<accession>A0ABQ4C2M3</accession>
<comment type="caution">
    <text evidence="1">The sequence shown here is derived from an EMBL/GenBank/DDBJ whole genome shotgun (WGS) entry which is preliminary data.</text>
</comment>
<evidence type="ECO:0000313" key="1">
    <source>
        <dbReference type="EMBL" id="GIF56681.1"/>
    </source>
</evidence>
<dbReference type="EMBL" id="BONC01000016">
    <property type="protein sequence ID" value="GIF56681.1"/>
    <property type="molecule type" value="Genomic_DNA"/>
</dbReference>
<evidence type="ECO:0000313" key="2">
    <source>
        <dbReference type="Proteomes" id="UP000624325"/>
    </source>
</evidence>
<name>A0ABQ4C2M3_9ACTN</name>
<organism evidence="1 2">
    <name type="scientific">Asanoa iriomotensis</name>
    <dbReference type="NCBI Taxonomy" id="234613"/>
    <lineage>
        <taxon>Bacteria</taxon>
        <taxon>Bacillati</taxon>
        <taxon>Actinomycetota</taxon>
        <taxon>Actinomycetes</taxon>
        <taxon>Micromonosporales</taxon>
        <taxon>Micromonosporaceae</taxon>
        <taxon>Asanoa</taxon>
    </lineage>
</organism>
<reference evidence="1 2" key="1">
    <citation type="submission" date="2021-01" db="EMBL/GenBank/DDBJ databases">
        <title>Whole genome shotgun sequence of Asanoa iriomotensis NBRC 100142.</title>
        <authorList>
            <person name="Komaki H."/>
            <person name="Tamura T."/>
        </authorList>
    </citation>
    <scope>NUCLEOTIDE SEQUENCE [LARGE SCALE GENOMIC DNA]</scope>
    <source>
        <strain evidence="1 2">NBRC 100142</strain>
    </source>
</reference>
<keyword evidence="2" id="KW-1185">Reference proteome</keyword>
<proteinExistence type="predicted"/>
<sequence>MAGDDRRSAPFHVSHSVAASLGVAVDHAHCLLRSIEGCTECSPHQVTLLMNSYYSLLRAAMENAARVVWMLAPDKRPERVLRRLRLQAGNVIMSDELCEVGGFPPKKPKAERLQRIKDIAGQAGVSPTEAIKPAGNKQIIRAAGQHIAGDANHAEVLWRACSAASHGDIWAALSLHERRITSENGDVFTAYASASTRVLTTFVVETMAVIRTAVLLSDVRNQPPY</sequence>
<evidence type="ECO:0008006" key="3">
    <source>
        <dbReference type="Google" id="ProtNLM"/>
    </source>
</evidence>
<protein>
    <recommendedName>
        <fullName evidence="3">DUF222 domain-containing protein</fullName>
    </recommendedName>
</protein>
<dbReference type="Proteomes" id="UP000624325">
    <property type="component" value="Unassembled WGS sequence"/>
</dbReference>
<gene>
    <name evidence="1" type="ORF">Air01nite_27760</name>
</gene>